<dbReference type="Gene3D" id="3.20.20.140">
    <property type="entry name" value="Metal-dependent hydrolases"/>
    <property type="match status" value="1"/>
</dbReference>
<comment type="catalytic activity">
    <reaction evidence="4">
        <text>S-adenosyl-L-homocysteine + H2O + H(+) = S-inosyl-L-homocysteine + NH4(+)</text>
        <dbReference type="Rhea" id="RHEA:20716"/>
        <dbReference type="ChEBI" id="CHEBI:15377"/>
        <dbReference type="ChEBI" id="CHEBI:15378"/>
        <dbReference type="ChEBI" id="CHEBI:28938"/>
        <dbReference type="ChEBI" id="CHEBI:57856"/>
        <dbReference type="ChEBI" id="CHEBI:57985"/>
        <dbReference type="EC" id="3.5.4.28"/>
    </reaction>
</comment>
<dbReference type="InterPro" id="IPR023512">
    <property type="entry name" value="Deaminase_MtaD/DadD"/>
</dbReference>
<dbReference type="FunFam" id="3.20.20.140:FF:000014">
    <property type="entry name" value="5-methylthioadenosine/S-adenosylhomocysteine deaminase"/>
    <property type="match status" value="1"/>
</dbReference>
<keyword evidence="3 4" id="KW-0862">Zinc</keyword>
<proteinExistence type="inferred from homology"/>
<sequence>MILKNISYLVTQNFDRQILENIDVKISNNEISAIGRNLSTRNEEVLDCSDKVVMPGLINAHTHVSMTLLRGISDDLELNDWLHDVIFPAEEKLGPEDAYVGAKLGCLEMLKSGTTTFNDMYDHMDQVAEAVDETGMRAVLSRGVLDVDGKGEKRVNEAVDFAIDYNDHGRITPGFAPHAVYTASSDVLTNLKEFAEDRDTVYHIHVSETRSEVEDFVKENYATPLQHLDNLDLVDDNLIAAHCVWMMDEEKDMMEEKGGTVVHNPAANLKLGSGIADIPDFLDRGINVALGTDGVASNNNLNLFEEAKLAGLLHKRDSPTEITAQEILDMMTINGAKALGMEDEIGSVEIGKKADLITINLNSEEMQPVHGKEGLISNIIFAFDGKVEDVVVDGDLVVKESKHSSVDKKDVLEGVEEKKGKF</sequence>
<evidence type="ECO:0000313" key="6">
    <source>
        <dbReference type="EMBL" id="QGA80366.1"/>
    </source>
</evidence>
<feature type="binding site" evidence="4">
    <location>
        <position position="205"/>
    </location>
    <ligand>
        <name>Zn(2+)</name>
        <dbReference type="ChEBI" id="CHEBI:29105"/>
    </ligand>
</feature>
<comment type="catalytic activity">
    <reaction evidence="4">
        <text>S-methyl-5'-thioadenosine + H2O + H(+) = S-methyl-5'-thioinosine + NH4(+)</text>
        <dbReference type="Rhea" id="RHEA:25025"/>
        <dbReference type="ChEBI" id="CHEBI:15377"/>
        <dbReference type="ChEBI" id="CHEBI:15378"/>
        <dbReference type="ChEBI" id="CHEBI:17509"/>
        <dbReference type="ChEBI" id="CHEBI:28938"/>
        <dbReference type="ChEBI" id="CHEBI:48595"/>
        <dbReference type="EC" id="3.5.4.31"/>
    </reaction>
</comment>
<dbReference type="AlphaFoldDB" id="A0A5Q0UFK8"/>
<dbReference type="KEGG" id="ncon:LC1Nh_0465"/>
<dbReference type="InterPro" id="IPR050287">
    <property type="entry name" value="MTA/SAH_deaminase"/>
</dbReference>
<dbReference type="SUPFAM" id="SSF51338">
    <property type="entry name" value="Composite domain of metallo-dependent hydrolases"/>
    <property type="match status" value="1"/>
</dbReference>
<feature type="domain" description="Amidohydrolase-related" evidence="5">
    <location>
        <begin position="52"/>
        <end position="397"/>
    </location>
</feature>
<dbReference type="PANTHER" id="PTHR43794:SF11">
    <property type="entry name" value="AMIDOHYDROLASE-RELATED DOMAIN-CONTAINING PROTEIN"/>
    <property type="match status" value="1"/>
</dbReference>
<dbReference type="HAMAP" id="MF_01281">
    <property type="entry name" value="MTA_SAH_deamin"/>
    <property type="match status" value="1"/>
</dbReference>
<evidence type="ECO:0000313" key="7">
    <source>
        <dbReference type="Proteomes" id="UP000377803"/>
    </source>
</evidence>
<dbReference type="GO" id="GO:0090614">
    <property type="term" value="F:5'-methylthioadenosine deaminase activity"/>
    <property type="evidence" value="ECO:0007669"/>
    <property type="project" value="UniProtKB-UniRule"/>
</dbReference>
<feature type="binding site" evidence="4">
    <location>
        <position position="61"/>
    </location>
    <ligand>
        <name>Zn(2+)</name>
        <dbReference type="ChEBI" id="CHEBI:29105"/>
    </ligand>
</feature>
<dbReference type="Proteomes" id="UP000377803">
    <property type="component" value="Chromosome"/>
</dbReference>
<feature type="binding site" evidence="4">
    <location>
        <position position="208"/>
    </location>
    <ligand>
        <name>substrate</name>
    </ligand>
</feature>
<dbReference type="InterPro" id="IPR006680">
    <property type="entry name" value="Amidohydro-rel"/>
</dbReference>
<comment type="cofactor">
    <cofactor evidence="4">
        <name>Zn(2+)</name>
        <dbReference type="ChEBI" id="CHEBI:29105"/>
    </cofactor>
    <text evidence="4">Binds 1 zinc ion per subunit.</text>
</comment>
<dbReference type="RefSeq" id="WP_153550105.1">
    <property type="nucleotide sequence ID" value="NZ_CP040089.1"/>
</dbReference>
<name>A0A5Q0UFK8_9ARCH</name>
<dbReference type="EC" id="3.5.4.31" evidence="4"/>
<protein>
    <recommendedName>
        <fullName evidence="4">5-methylthioadenosine/S-adenosylhomocysteine deaminase</fullName>
        <shortName evidence="4">MTA/SAH deaminase</shortName>
        <ecNumber evidence="4">3.5.4.28</ecNumber>
        <ecNumber evidence="4">3.5.4.31</ecNumber>
    </recommendedName>
</protein>
<dbReference type="Pfam" id="PF01979">
    <property type="entry name" value="Amidohydro_1"/>
    <property type="match status" value="1"/>
</dbReference>
<gene>
    <name evidence="4 6" type="primary">mtaD</name>
    <name evidence="6" type="ORF">LC1Nh_0465</name>
</gene>
<evidence type="ECO:0000259" key="5">
    <source>
        <dbReference type="Pfam" id="PF01979"/>
    </source>
</evidence>
<dbReference type="Gene3D" id="2.30.40.10">
    <property type="entry name" value="Urease, subunit C, domain 1"/>
    <property type="match status" value="1"/>
</dbReference>
<organism evidence="6 7">
    <name type="scientific">Candidatus Nanohalobium constans</name>
    <dbReference type="NCBI Taxonomy" id="2565781"/>
    <lineage>
        <taxon>Archaea</taxon>
        <taxon>Candidatus Nanohalarchaeota</taxon>
        <taxon>Candidatus Nanohalobia</taxon>
        <taxon>Candidatus Nanohalobiales</taxon>
        <taxon>Candidatus Nanohalobiaceae</taxon>
        <taxon>Candidatus Nanohalobium</taxon>
    </lineage>
</organism>
<accession>A0A5Q0UFK8</accession>
<dbReference type="InterPro" id="IPR011059">
    <property type="entry name" value="Metal-dep_hydrolase_composite"/>
</dbReference>
<keyword evidence="1 4" id="KW-0479">Metal-binding</keyword>
<dbReference type="CDD" id="cd01298">
    <property type="entry name" value="ATZ_TRZ_like"/>
    <property type="match status" value="1"/>
</dbReference>
<comment type="function">
    <text evidence="4">Catalyzes the deamination of 5-methylthioadenosine and S-adenosyl-L-homocysteine into 5-methylthioinosine and S-inosyl-L-homocysteine, respectively. Is also able to deaminate adenosine.</text>
</comment>
<dbReference type="GeneID" id="42364849"/>
<dbReference type="OrthoDB" id="372084at2157"/>
<comment type="similarity">
    <text evidence="4">Belongs to the metallo-dependent hydrolases superfamily. MTA/SAH deaminase family.</text>
</comment>
<evidence type="ECO:0000256" key="1">
    <source>
        <dbReference type="ARBA" id="ARBA00022723"/>
    </source>
</evidence>
<dbReference type="InterPro" id="IPR032466">
    <property type="entry name" value="Metal_Hydrolase"/>
</dbReference>
<feature type="binding site" evidence="4">
    <location>
        <position position="293"/>
    </location>
    <ligand>
        <name>substrate</name>
    </ligand>
</feature>
<keyword evidence="7" id="KW-1185">Reference proteome</keyword>
<feature type="binding site" evidence="4">
    <location>
        <position position="90"/>
    </location>
    <ligand>
        <name>substrate</name>
    </ligand>
</feature>
<evidence type="ECO:0000256" key="2">
    <source>
        <dbReference type="ARBA" id="ARBA00022801"/>
    </source>
</evidence>
<dbReference type="SUPFAM" id="SSF51556">
    <property type="entry name" value="Metallo-dependent hydrolases"/>
    <property type="match status" value="1"/>
</dbReference>
<feature type="binding site" evidence="4">
    <location>
        <position position="142"/>
    </location>
    <ligand>
        <name>substrate</name>
    </ligand>
</feature>
<dbReference type="PANTHER" id="PTHR43794">
    <property type="entry name" value="AMINOHYDROLASE SSNA-RELATED"/>
    <property type="match status" value="1"/>
</dbReference>
<feature type="binding site" evidence="4">
    <location>
        <position position="178"/>
    </location>
    <ligand>
        <name>substrate</name>
    </ligand>
</feature>
<evidence type="ECO:0000256" key="4">
    <source>
        <dbReference type="HAMAP-Rule" id="MF_01281"/>
    </source>
</evidence>
<dbReference type="GO" id="GO:0050270">
    <property type="term" value="F:S-adenosylhomocysteine deaminase activity"/>
    <property type="evidence" value="ECO:0007669"/>
    <property type="project" value="UniProtKB-UniRule"/>
</dbReference>
<comment type="caution">
    <text evidence="4">Lacks conserved residue(s) required for the propagation of feature annotation.</text>
</comment>
<evidence type="ECO:0000256" key="3">
    <source>
        <dbReference type="ARBA" id="ARBA00022833"/>
    </source>
</evidence>
<feature type="binding site" evidence="4">
    <location>
        <position position="293"/>
    </location>
    <ligand>
        <name>Zn(2+)</name>
        <dbReference type="ChEBI" id="CHEBI:29105"/>
    </ligand>
</feature>
<dbReference type="EMBL" id="CP040089">
    <property type="protein sequence ID" value="QGA80366.1"/>
    <property type="molecule type" value="Genomic_DNA"/>
</dbReference>
<feature type="binding site" evidence="4">
    <location>
        <position position="63"/>
    </location>
    <ligand>
        <name>Zn(2+)</name>
        <dbReference type="ChEBI" id="CHEBI:29105"/>
    </ligand>
</feature>
<dbReference type="EC" id="3.5.4.28" evidence="4"/>
<reference evidence="7" key="1">
    <citation type="submission" date="2019-05" db="EMBL/GenBank/DDBJ databases">
        <title>Candidatus Nanohalobium constans, a novel model system to study the DPANN nano-sized archaea: genomic and physiological characterization of a nanoarchaeon co-cultured with its chitinotrophic host.</title>
        <authorList>
            <person name="La Cono V."/>
            <person name="Arcadi E."/>
            <person name="Crisafi F."/>
            <person name="Denaro R."/>
            <person name="La Spada G."/>
            <person name="Messina E."/>
            <person name="Smedile F."/>
            <person name="Toshchakov S.V."/>
            <person name="Shevchenko M.A."/>
            <person name="Golyshin P.N."/>
            <person name="Golyshina O.V."/>
            <person name="Ferrer M."/>
            <person name="Rohde M."/>
            <person name="Mushegian A."/>
            <person name="Sorokin D.Y."/>
            <person name="Giuliano L."/>
            <person name="Yakimov M.M."/>
        </authorList>
    </citation>
    <scope>NUCLEOTIDE SEQUENCE [LARGE SCALE GENOMIC DNA]</scope>
    <source>
        <strain evidence="7">LC1Nh</strain>
    </source>
</reference>
<keyword evidence="2 4" id="KW-0378">Hydrolase</keyword>
<dbReference type="GO" id="GO:0046872">
    <property type="term" value="F:metal ion binding"/>
    <property type="evidence" value="ECO:0007669"/>
    <property type="project" value="UniProtKB-KW"/>
</dbReference>